<keyword evidence="3" id="KW-0456">Lyase</keyword>
<reference evidence="3 4" key="1">
    <citation type="submission" date="2015-09" db="EMBL/GenBank/DDBJ databases">
        <title>Genome of Desulfovibrio dechloracetivorans BerOc1, a mercury methylating strain isolated from highly hydrocarbons and metals contaminated coastal sediments.</title>
        <authorList>
            <person name="Goni Urriza M."/>
            <person name="Gassie C."/>
            <person name="Bouchez O."/>
            <person name="Klopp C."/>
            <person name="Ranchou-Peyruse A."/>
            <person name="Remy G."/>
        </authorList>
    </citation>
    <scope>NUCLEOTIDE SEQUENCE [LARGE SCALE GENOMIC DNA]</scope>
    <source>
        <strain evidence="3 4">BerOc1</strain>
    </source>
</reference>
<accession>A0A1J5N5G4</accession>
<dbReference type="Pfam" id="PF01370">
    <property type="entry name" value="Epimerase"/>
    <property type="match status" value="1"/>
</dbReference>
<dbReference type="Gene3D" id="3.40.50.720">
    <property type="entry name" value="NAD(P)-binding Rossmann-like Domain"/>
    <property type="match status" value="1"/>
</dbReference>
<evidence type="ECO:0000313" key="4">
    <source>
        <dbReference type="Proteomes" id="UP000181901"/>
    </source>
</evidence>
<evidence type="ECO:0000256" key="1">
    <source>
        <dbReference type="ARBA" id="ARBA00007637"/>
    </source>
</evidence>
<dbReference type="SUPFAM" id="SSF51735">
    <property type="entry name" value="NAD(P)-binding Rossmann-fold domains"/>
    <property type="match status" value="1"/>
</dbReference>
<evidence type="ECO:0000259" key="2">
    <source>
        <dbReference type="Pfam" id="PF01370"/>
    </source>
</evidence>
<name>A0A1J5N5G4_9BACT</name>
<dbReference type="AlphaFoldDB" id="A0A1J5N5G4"/>
<dbReference type="EMBL" id="LKAQ01000004">
    <property type="protein sequence ID" value="OIQ50064.1"/>
    <property type="molecule type" value="Genomic_DNA"/>
</dbReference>
<comment type="caution">
    <text evidence="3">The sequence shown here is derived from an EMBL/GenBank/DDBJ whole genome shotgun (WGS) entry which is preliminary data.</text>
</comment>
<dbReference type="InterPro" id="IPR036291">
    <property type="entry name" value="NAD(P)-bd_dom_sf"/>
</dbReference>
<dbReference type="GO" id="GO:0008460">
    <property type="term" value="F:dTDP-glucose 4,6-dehydratase activity"/>
    <property type="evidence" value="ECO:0007669"/>
    <property type="project" value="UniProtKB-EC"/>
</dbReference>
<proteinExistence type="inferred from homology"/>
<protein>
    <submittedName>
        <fullName evidence="3">dTDP-glucose 4,6-dehydratase</fullName>
        <ecNumber evidence="3">4.2.1.46</ecNumber>
    </submittedName>
</protein>
<comment type="similarity">
    <text evidence="1">Belongs to the NAD(P)-dependent epimerase/dehydratase family.</text>
</comment>
<dbReference type="EC" id="4.2.1.46" evidence="3"/>
<dbReference type="PANTHER" id="PTHR43000">
    <property type="entry name" value="DTDP-D-GLUCOSE 4,6-DEHYDRATASE-RELATED"/>
    <property type="match status" value="1"/>
</dbReference>
<organism evidence="3 4">
    <name type="scientific">Pseudodesulfovibrio hydrargyri</name>
    <dbReference type="NCBI Taxonomy" id="2125990"/>
    <lineage>
        <taxon>Bacteria</taxon>
        <taxon>Pseudomonadati</taxon>
        <taxon>Thermodesulfobacteriota</taxon>
        <taxon>Desulfovibrionia</taxon>
        <taxon>Desulfovibrionales</taxon>
        <taxon>Desulfovibrionaceae</taxon>
    </lineage>
</organism>
<keyword evidence="4" id="KW-1185">Reference proteome</keyword>
<dbReference type="InterPro" id="IPR001509">
    <property type="entry name" value="Epimerase_deHydtase"/>
</dbReference>
<dbReference type="Proteomes" id="UP000181901">
    <property type="component" value="Unassembled WGS sequence"/>
</dbReference>
<dbReference type="RefSeq" id="WP_071545534.1">
    <property type="nucleotide sequence ID" value="NZ_LKAQ01000004.1"/>
</dbReference>
<dbReference type="OrthoDB" id="9804595at2"/>
<evidence type="ECO:0000313" key="3">
    <source>
        <dbReference type="EMBL" id="OIQ50064.1"/>
    </source>
</evidence>
<sequence>MIEIKGRRIALIGGAGFIGHHLALRLKELGADVTIFDSLQVNNLLKFAASTDENAPFYLSMLVNRLNLLKAAGIPLIVQDARQYNELSMKLSNFAPQTVVHLAAVAHANVSNKDPYSTFDHSLRTLENSLDWARSQAEHFIYLSSSMIYGHFPGGYVTEETPCEPLGIYAALKFSAEKMILSYNQAFDLPYTIIRPSALYGERCVSRRVGQIFIEKAMSQQDISIHGDGSDRLDFTYIKDFVQGVIRAIQNEAAKGETFNLTYGEGRSLMDLANIVSQHFPACNVQYLPKDKLTPDRGTLSVDKARELIGYAPEYPLEKGFVEYIGWYKENWDKLSQGCSVLG</sequence>
<gene>
    <name evidence="3" type="primary">rfbB_2</name>
    <name evidence="3" type="ORF">BerOc1_01994</name>
</gene>
<feature type="domain" description="NAD-dependent epimerase/dehydratase" evidence="2">
    <location>
        <begin position="10"/>
        <end position="261"/>
    </location>
</feature>